<keyword evidence="4 7" id="KW-0378">Hydrolase</keyword>
<comment type="caution">
    <text evidence="7">The sequence shown here is derived from an EMBL/GenBank/DDBJ whole genome shotgun (WGS) entry which is preliminary data.</text>
</comment>
<evidence type="ECO:0000256" key="6">
    <source>
        <dbReference type="NCBIfam" id="TIGR01280"/>
    </source>
</evidence>
<dbReference type="EMBL" id="MBEW02000002">
    <property type="protein sequence ID" value="RDY22136.1"/>
    <property type="molecule type" value="Genomic_DNA"/>
</dbReference>
<dbReference type="NCBIfam" id="TIGR01280">
    <property type="entry name" value="xseB"/>
    <property type="match status" value="1"/>
</dbReference>
<evidence type="ECO:0000256" key="5">
    <source>
        <dbReference type="ARBA" id="ARBA00022839"/>
    </source>
</evidence>
<reference evidence="7 8" key="1">
    <citation type="journal article" date="2016" name="Genome Announc.">
        <title>Draft Genome Sequence of Criibacterium bergeronii gen. nov., sp. nov., Strain CCRI-22567T, Isolated from a Vaginal Sample from a Woman with Bacterial Vaginosis.</title>
        <authorList>
            <person name="Maheux A.F."/>
            <person name="Berube E."/>
            <person name="Boudreau D.K."/>
            <person name="Raymond F."/>
            <person name="Corbeil J."/>
            <person name="Roy P.H."/>
            <person name="Boissinot M."/>
            <person name="Omar R.F."/>
        </authorList>
    </citation>
    <scope>NUCLEOTIDE SEQUENCE [LARGE SCALE GENOMIC DNA]</scope>
    <source>
        <strain evidence="7 8">CCRI-22567</strain>
    </source>
</reference>
<dbReference type="STRING" id="1871336.BBG48_07910"/>
<dbReference type="InterPro" id="IPR037004">
    <property type="entry name" value="Exonuc_VII_ssu_sf"/>
</dbReference>
<comment type="similarity">
    <text evidence="1">Belongs to the XseB family.</text>
</comment>
<dbReference type="Proteomes" id="UP000093352">
    <property type="component" value="Unassembled WGS sequence"/>
</dbReference>
<proteinExistence type="inferred from homology"/>
<evidence type="ECO:0000256" key="1">
    <source>
        <dbReference type="ARBA" id="ARBA00009998"/>
    </source>
</evidence>
<dbReference type="InterPro" id="IPR003761">
    <property type="entry name" value="Exonuc_VII_S"/>
</dbReference>
<evidence type="ECO:0000313" key="7">
    <source>
        <dbReference type="EMBL" id="RDY22136.1"/>
    </source>
</evidence>
<evidence type="ECO:0000256" key="3">
    <source>
        <dbReference type="ARBA" id="ARBA00022722"/>
    </source>
</evidence>
<evidence type="ECO:0000256" key="2">
    <source>
        <dbReference type="ARBA" id="ARBA00022490"/>
    </source>
</evidence>
<dbReference type="GO" id="GO:0006308">
    <property type="term" value="P:DNA catabolic process"/>
    <property type="evidence" value="ECO:0007669"/>
    <property type="project" value="UniProtKB-UniRule"/>
</dbReference>
<gene>
    <name evidence="7" type="primary">xseB</name>
    <name evidence="7" type="ORF">BBG48_001500</name>
</gene>
<dbReference type="SUPFAM" id="SSF116842">
    <property type="entry name" value="XseB-like"/>
    <property type="match status" value="1"/>
</dbReference>
<keyword evidence="3" id="KW-0540">Nuclease</keyword>
<evidence type="ECO:0000313" key="8">
    <source>
        <dbReference type="Proteomes" id="UP000093352"/>
    </source>
</evidence>
<evidence type="ECO:0000256" key="4">
    <source>
        <dbReference type="ARBA" id="ARBA00022801"/>
    </source>
</evidence>
<name>A0A1C0AER6_9FIRM</name>
<protein>
    <recommendedName>
        <fullName evidence="6">Exodeoxyribonuclease VII small subunit</fullName>
        <ecNumber evidence="6">3.1.11.6</ecNumber>
    </recommendedName>
</protein>
<sequence length="52" mass="6088">MNRLQEVATKLKSQDITLDEASKLYEEGVKLSKQCKKYIDEKELLIKNVDEM</sequence>
<dbReference type="Pfam" id="PF02609">
    <property type="entry name" value="Exonuc_VII_S"/>
    <property type="match status" value="1"/>
</dbReference>
<keyword evidence="2" id="KW-0963">Cytoplasm</keyword>
<dbReference type="EC" id="3.1.11.6" evidence="6"/>
<accession>A0A1C0AER6</accession>
<dbReference type="Gene3D" id="1.10.287.1040">
    <property type="entry name" value="Exonuclease VII, small subunit"/>
    <property type="match status" value="1"/>
</dbReference>
<keyword evidence="8" id="KW-1185">Reference proteome</keyword>
<dbReference type="AlphaFoldDB" id="A0A1C0AER6"/>
<organism evidence="7 8">
    <name type="scientific">Criibacterium bergeronii</name>
    <dbReference type="NCBI Taxonomy" id="1871336"/>
    <lineage>
        <taxon>Bacteria</taxon>
        <taxon>Bacillati</taxon>
        <taxon>Bacillota</taxon>
        <taxon>Clostridia</taxon>
        <taxon>Peptostreptococcales</taxon>
        <taxon>Filifactoraceae</taxon>
        <taxon>Criibacterium</taxon>
    </lineage>
</organism>
<dbReference type="GO" id="GO:0009318">
    <property type="term" value="C:exodeoxyribonuclease VII complex"/>
    <property type="evidence" value="ECO:0007669"/>
    <property type="project" value="UniProtKB-UniRule"/>
</dbReference>
<keyword evidence="5" id="KW-0269">Exonuclease</keyword>
<dbReference type="GO" id="GO:0008855">
    <property type="term" value="F:exodeoxyribonuclease VII activity"/>
    <property type="evidence" value="ECO:0007669"/>
    <property type="project" value="UniProtKB-UniRule"/>
</dbReference>